<dbReference type="Gene3D" id="2.20.28.30">
    <property type="entry name" value="RNA polymerase ii, chain L"/>
    <property type="match status" value="2"/>
</dbReference>
<protein>
    <recommendedName>
        <fullName evidence="5">Replication restart DNA helicase PriA</fullName>
    </recommendedName>
</protein>
<reference evidence="3 4" key="1">
    <citation type="submission" date="2016-11" db="EMBL/GenBank/DDBJ databases">
        <authorList>
            <person name="Jaros S."/>
            <person name="Januszkiewicz K."/>
            <person name="Wedrychowicz H."/>
        </authorList>
    </citation>
    <scope>NUCLEOTIDE SEQUENCE [LARGE SCALE GENOMIC DNA]</scope>
    <source>
        <strain evidence="3 4">DSM 3090</strain>
    </source>
</reference>
<dbReference type="EMBL" id="FRAD01000020">
    <property type="protein sequence ID" value="SHK26546.1"/>
    <property type="molecule type" value="Genomic_DNA"/>
</dbReference>
<evidence type="ECO:0008006" key="5">
    <source>
        <dbReference type="Google" id="ProtNLM"/>
    </source>
</evidence>
<keyword evidence="2" id="KW-0812">Transmembrane</keyword>
<keyword evidence="2" id="KW-0472">Membrane</keyword>
<dbReference type="PANTHER" id="PTHR37826">
    <property type="entry name" value="FLOTILLIN BAND_7_5 DOMAIN PROTEIN"/>
    <property type="match status" value="1"/>
</dbReference>
<dbReference type="RefSeq" id="WP_072904107.1">
    <property type="nucleotide sequence ID" value="NZ_FRAD01000020.1"/>
</dbReference>
<evidence type="ECO:0000256" key="1">
    <source>
        <dbReference type="SAM" id="MobiDB-lite"/>
    </source>
</evidence>
<evidence type="ECO:0000313" key="4">
    <source>
        <dbReference type="Proteomes" id="UP000183952"/>
    </source>
</evidence>
<dbReference type="Proteomes" id="UP000183952">
    <property type="component" value="Unassembled WGS sequence"/>
</dbReference>
<dbReference type="PANTHER" id="PTHR37826:SF3">
    <property type="entry name" value="J DOMAIN-CONTAINING PROTEIN"/>
    <property type="match status" value="1"/>
</dbReference>
<accession>A0A1M6R2C1</accession>
<feature type="transmembrane region" description="Helical" evidence="2">
    <location>
        <begin position="346"/>
        <end position="367"/>
    </location>
</feature>
<proteinExistence type="predicted"/>
<evidence type="ECO:0000256" key="2">
    <source>
        <dbReference type="SAM" id="Phobius"/>
    </source>
</evidence>
<keyword evidence="4" id="KW-1185">Reference proteome</keyword>
<feature type="region of interest" description="Disordered" evidence="1">
    <location>
        <begin position="59"/>
        <end position="78"/>
    </location>
</feature>
<dbReference type="STRING" id="1121331.SAMN02745248_02177"/>
<organism evidence="3 4">
    <name type="scientific">Hathewaya proteolytica DSM 3090</name>
    <dbReference type="NCBI Taxonomy" id="1121331"/>
    <lineage>
        <taxon>Bacteria</taxon>
        <taxon>Bacillati</taxon>
        <taxon>Bacillota</taxon>
        <taxon>Clostridia</taxon>
        <taxon>Eubacteriales</taxon>
        <taxon>Clostridiaceae</taxon>
        <taxon>Hathewaya</taxon>
    </lineage>
</organism>
<sequence length="368" mass="41817">MTVVGYKCPSCGAPLPFDSLSQKMKCHYCDSTFDVDAVKAYNEELDKDNSEDTFQWKETTHEHKDESYSNNDSTFEDKDSFSSYRCTSCGGEIIADKTTSATSCPYCGNTAIIETQISGIYKPDLIIPFKLDKSLAKDIYAKFTSKKLLLPNIFKSQSTIDNIKGVYVPFWLFDCDSHGRARFEGTRVKHWSDSNYNYTKTDYYTIIREGEARFKKLPIDGSSKMPNEYMEAIEPFQYSSIVNFDKTYLSGFFAEKYDEDSQSCKPRANERIKNTTHDLLKSTVMGYNSCVTRSLTVNTSHGTFAYALLPVWLLNVRFKNQLYSFAINGQTGKVVGKLPVSAGKTLLYFLLTFILTFAIALLIIFFIL</sequence>
<dbReference type="AlphaFoldDB" id="A0A1M6R2C1"/>
<evidence type="ECO:0000313" key="3">
    <source>
        <dbReference type="EMBL" id="SHK26546.1"/>
    </source>
</evidence>
<keyword evidence="2" id="KW-1133">Transmembrane helix</keyword>
<dbReference type="OrthoDB" id="3182597at2"/>
<name>A0A1M6R2C1_9CLOT</name>
<gene>
    <name evidence="3" type="ORF">SAMN02745248_02177</name>
</gene>